<dbReference type="Pfam" id="PF17851">
    <property type="entry name" value="GH43_C2"/>
    <property type="match status" value="1"/>
</dbReference>
<dbReference type="Gene3D" id="2.60.120.200">
    <property type="match status" value="1"/>
</dbReference>
<dbReference type="Pfam" id="PF04616">
    <property type="entry name" value="Glyco_hydro_43"/>
    <property type="match status" value="1"/>
</dbReference>
<keyword evidence="2 5" id="KW-0378">Hydrolase</keyword>
<evidence type="ECO:0000259" key="4">
    <source>
        <dbReference type="Pfam" id="PF17851"/>
    </source>
</evidence>
<dbReference type="InterPro" id="IPR023296">
    <property type="entry name" value="Glyco_hydro_beta-prop_sf"/>
</dbReference>
<evidence type="ECO:0000313" key="5">
    <source>
        <dbReference type="EMBL" id="KAA6349254.1"/>
    </source>
</evidence>
<dbReference type="PANTHER" id="PTHR42812:SF12">
    <property type="entry name" value="BETA-XYLOSIDASE-RELATED"/>
    <property type="match status" value="1"/>
</dbReference>
<comment type="similarity">
    <text evidence="1">Belongs to the glycosyl hydrolase 43 family.</text>
</comment>
<comment type="caution">
    <text evidence="5">The sequence shown here is derived from an EMBL/GenBank/DDBJ whole genome shotgun (WGS) entry which is preliminary data.</text>
</comment>
<name>A0A5J4SSV0_9ZZZZ</name>
<accession>A0A5J4SSV0</accession>
<dbReference type="GO" id="GO:0005975">
    <property type="term" value="P:carbohydrate metabolic process"/>
    <property type="evidence" value="ECO:0007669"/>
    <property type="project" value="InterPro"/>
</dbReference>
<dbReference type="PANTHER" id="PTHR42812">
    <property type="entry name" value="BETA-XYLOSIDASE"/>
    <property type="match status" value="1"/>
</dbReference>
<evidence type="ECO:0000256" key="2">
    <source>
        <dbReference type="ARBA" id="ARBA00022801"/>
    </source>
</evidence>
<evidence type="ECO:0000256" key="3">
    <source>
        <dbReference type="ARBA" id="ARBA00023295"/>
    </source>
</evidence>
<dbReference type="AlphaFoldDB" id="A0A5J4SSV0"/>
<dbReference type="InterPro" id="IPR051795">
    <property type="entry name" value="Glycosyl_Hydrlase_43"/>
</dbReference>
<keyword evidence="3 5" id="KW-0326">Glycosidase</keyword>
<dbReference type="SUPFAM" id="SSF75005">
    <property type="entry name" value="Arabinanase/levansucrase/invertase"/>
    <property type="match status" value="1"/>
</dbReference>
<feature type="domain" description="Beta-xylosidase C-terminal Concanavalin A-like" evidence="4">
    <location>
        <begin position="349"/>
        <end position="530"/>
    </location>
</feature>
<dbReference type="EC" id="3.2.1.55" evidence="5"/>
<organism evidence="5">
    <name type="scientific">termite gut metagenome</name>
    <dbReference type="NCBI Taxonomy" id="433724"/>
    <lineage>
        <taxon>unclassified sequences</taxon>
        <taxon>metagenomes</taxon>
        <taxon>organismal metagenomes</taxon>
    </lineage>
</organism>
<evidence type="ECO:0000256" key="1">
    <source>
        <dbReference type="ARBA" id="ARBA00009865"/>
    </source>
</evidence>
<dbReference type="InterPro" id="IPR006710">
    <property type="entry name" value="Glyco_hydro_43"/>
</dbReference>
<dbReference type="PROSITE" id="PS51257">
    <property type="entry name" value="PROKAR_LIPOPROTEIN"/>
    <property type="match status" value="1"/>
</dbReference>
<protein>
    <submittedName>
        <fullName evidence="5">Non-reducing end alpha-L-arabinofuranosidase BoGH43B</fullName>
        <ecNumber evidence="5">3.2.1.55</ecNumber>
    </submittedName>
</protein>
<dbReference type="EMBL" id="SNRY01000051">
    <property type="protein sequence ID" value="KAA6349254.1"/>
    <property type="molecule type" value="Genomic_DNA"/>
</dbReference>
<dbReference type="Gene3D" id="2.115.10.20">
    <property type="entry name" value="Glycosyl hydrolase domain, family 43"/>
    <property type="match status" value="1"/>
</dbReference>
<proteinExistence type="inferred from homology"/>
<gene>
    <name evidence="5" type="ORF">EZS27_003365</name>
</gene>
<dbReference type="GO" id="GO:0046556">
    <property type="term" value="F:alpha-L-arabinofuranosidase activity"/>
    <property type="evidence" value="ECO:0007669"/>
    <property type="project" value="UniProtKB-EC"/>
</dbReference>
<reference evidence="5" key="1">
    <citation type="submission" date="2019-03" db="EMBL/GenBank/DDBJ databases">
        <title>Single cell metagenomics reveals metabolic interactions within the superorganism composed of flagellate Streblomastix strix and complex community of Bacteroidetes bacteria on its surface.</title>
        <authorList>
            <person name="Treitli S.C."/>
            <person name="Kolisko M."/>
            <person name="Husnik F."/>
            <person name="Keeling P."/>
            <person name="Hampl V."/>
        </authorList>
    </citation>
    <scope>NUCLEOTIDE SEQUENCE</scope>
    <source>
        <strain evidence="5">STM</strain>
    </source>
</reference>
<dbReference type="InterPro" id="IPR041542">
    <property type="entry name" value="GH43_C2"/>
</dbReference>
<dbReference type="InterPro" id="IPR013320">
    <property type="entry name" value="ConA-like_dom_sf"/>
</dbReference>
<dbReference type="SUPFAM" id="SSF49899">
    <property type="entry name" value="Concanavalin A-like lectins/glucanases"/>
    <property type="match status" value="1"/>
</dbReference>
<dbReference type="CDD" id="cd09001">
    <property type="entry name" value="GH43_FsAxh1-like"/>
    <property type="match status" value="1"/>
</dbReference>
<sequence>MNNFKEKVFLFNMLRRSQIIKYVFLLFAVSSCLAQNITNYLPGIWGDQGNGTYINPILNADYSDPDAIRVGDDYYMVCSEFHFMGMPVLYSRDLVNWTIIARVYDEFKFAPGYDTNDCYAGGSWAPSIRYHDNKYWIYFCSPKEGLFMTTAERPEGPWEPLTQVVNIAGWEDPCPFWDEDGQGYLGRSQLGAGPIYLHKLSADGKQLLDDGLIVYTGPVAEGTKIYKQNGYYYISIPEGGVPVGWQTILRSKTIYGPYEKKVVLERGVTDTNGPHQGAWIDTPDGQWWFMHFQSVDNIGRVCHLQPMSWKDKWPVIGVDMDMNGIGEPVSVWKKPNVGKAYPVQAPQTSDNFDSNQLGFQWSWNHNPQHSAWTLKKNPGYLSLTALLSISFLKAKNTLTQKVVGKQGKATTLLLTNEMKEGQKAGLCVMGREYNLIGIVKENGKLSLFSDINSEVSTLAGNFAKIYLQVTVTSEEGNNQFYYSTDNKTYKPFGGKFIVNNGHWKGPKIGLFSYNEKENGGIAKFDWYQYEHDGPREVIFPAKLK</sequence>